<evidence type="ECO:0000313" key="2">
    <source>
        <dbReference type="Proteomes" id="UP001212997"/>
    </source>
</evidence>
<sequence length="243" mass="27009">MTIRLVTFDALHTIVTPRLPVYVQYAQTFEPYLGVLEPEALKKSFKLALNQVQSEKPVYQSGHTDWWGEVIKRTAIGAGADPRAVDASLSLIVPKLLHRFSSKEGYKLFDDTLPCLQELKRLNIRTGLVSNTDSRMKLVLEDLGILPLLDPILLSETEGVEKPSREIYFRACSKAQVSPDEVVHVGDELVADYKGATEAGLTALLVRRPAPEGDEERKDPDEDLNGVEVVSCLQQVVQRISKG</sequence>
<dbReference type="InterPro" id="IPR023214">
    <property type="entry name" value="HAD_sf"/>
</dbReference>
<dbReference type="Proteomes" id="UP001212997">
    <property type="component" value="Unassembled WGS sequence"/>
</dbReference>
<dbReference type="NCBIfam" id="TIGR01549">
    <property type="entry name" value="HAD-SF-IA-v1"/>
    <property type="match status" value="1"/>
</dbReference>
<accession>A0AAD5V7L0</accession>
<dbReference type="Gene3D" id="3.40.50.1000">
    <property type="entry name" value="HAD superfamily/HAD-like"/>
    <property type="match status" value="1"/>
</dbReference>
<dbReference type="Pfam" id="PF00702">
    <property type="entry name" value="Hydrolase"/>
    <property type="match status" value="1"/>
</dbReference>
<dbReference type="PRINTS" id="PR00413">
    <property type="entry name" value="HADHALOGNASE"/>
</dbReference>
<evidence type="ECO:0000313" key="1">
    <source>
        <dbReference type="EMBL" id="KAJ3488090.1"/>
    </source>
</evidence>
<dbReference type="Gene3D" id="1.10.150.720">
    <property type="entry name" value="Haloacid dehalogenase-like hydrolase"/>
    <property type="match status" value="1"/>
</dbReference>
<dbReference type="InterPro" id="IPR006439">
    <property type="entry name" value="HAD-SF_hydro_IA"/>
</dbReference>
<dbReference type="AlphaFoldDB" id="A0AAD5V7L0"/>
<reference evidence="1" key="1">
    <citation type="submission" date="2022-07" db="EMBL/GenBank/DDBJ databases">
        <title>Genome Sequence of Physisporinus lineatus.</title>
        <authorList>
            <person name="Buettner E."/>
        </authorList>
    </citation>
    <scope>NUCLEOTIDE SEQUENCE</scope>
    <source>
        <strain evidence="1">VT162</strain>
    </source>
</reference>
<dbReference type="GO" id="GO:0016791">
    <property type="term" value="F:phosphatase activity"/>
    <property type="evidence" value="ECO:0007669"/>
    <property type="project" value="UniProtKB-ARBA"/>
</dbReference>
<dbReference type="SUPFAM" id="SSF56784">
    <property type="entry name" value="HAD-like"/>
    <property type="match status" value="1"/>
</dbReference>
<proteinExistence type="predicted"/>
<dbReference type="EMBL" id="JANAWD010000074">
    <property type="protein sequence ID" value="KAJ3488090.1"/>
    <property type="molecule type" value="Genomic_DNA"/>
</dbReference>
<dbReference type="InterPro" id="IPR044924">
    <property type="entry name" value="HAD-SF_hydro_IA_REG-2-like_cap"/>
</dbReference>
<protein>
    <recommendedName>
        <fullName evidence="3">HAD hydrolase subfamily IA REG-2-like protein</fullName>
    </recommendedName>
</protein>
<comment type="caution">
    <text evidence="1">The sequence shown here is derived from an EMBL/GenBank/DDBJ whole genome shotgun (WGS) entry which is preliminary data.</text>
</comment>
<dbReference type="PANTHER" id="PTHR46191">
    <property type="match status" value="1"/>
</dbReference>
<organism evidence="1 2">
    <name type="scientific">Meripilus lineatus</name>
    <dbReference type="NCBI Taxonomy" id="2056292"/>
    <lineage>
        <taxon>Eukaryota</taxon>
        <taxon>Fungi</taxon>
        <taxon>Dikarya</taxon>
        <taxon>Basidiomycota</taxon>
        <taxon>Agaricomycotina</taxon>
        <taxon>Agaricomycetes</taxon>
        <taxon>Polyporales</taxon>
        <taxon>Meripilaceae</taxon>
        <taxon>Meripilus</taxon>
    </lineage>
</organism>
<dbReference type="PANTHER" id="PTHR46191:SF2">
    <property type="entry name" value="HALOACID DEHALOGENASE-LIKE HYDROLASE DOMAIN-CONTAINING PROTEIN 3"/>
    <property type="match status" value="1"/>
</dbReference>
<dbReference type="InterPro" id="IPR051828">
    <property type="entry name" value="HAD-like_hydrolase_domain"/>
</dbReference>
<dbReference type="InterPro" id="IPR036412">
    <property type="entry name" value="HAD-like_sf"/>
</dbReference>
<gene>
    <name evidence="1" type="ORF">NLI96_g3084</name>
</gene>
<dbReference type="GO" id="GO:0005634">
    <property type="term" value="C:nucleus"/>
    <property type="evidence" value="ECO:0007669"/>
    <property type="project" value="TreeGrafter"/>
</dbReference>
<name>A0AAD5V7L0_9APHY</name>
<keyword evidence="2" id="KW-1185">Reference proteome</keyword>
<evidence type="ECO:0008006" key="3">
    <source>
        <dbReference type="Google" id="ProtNLM"/>
    </source>
</evidence>